<dbReference type="Gene3D" id="3.30.420.10">
    <property type="entry name" value="Ribonuclease H-like superfamily/Ribonuclease H"/>
    <property type="match status" value="1"/>
</dbReference>
<keyword evidence="3" id="KW-0235">DNA replication</keyword>
<keyword evidence="1" id="KW-0808">Transferase</keyword>
<keyword evidence="5 9" id="KW-0269">Exonuclease</keyword>
<dbReference type="GO" id="GO:0003677">
    <property type="term" value="F:DNA binding"/>
    <property type="evidence" value="ECO:0007669"/>
    <property type="project" value="InterPro"/>
</dbReference>
<dbReference type="InterPro" id="IPR012337">
    <property type="entry name" value="RNaseH-like_sf"/>
</dbReference>
<keyword evidence="6" id="KW-0239">DNA-directed DNA polymerase</keyword>
<dbReference type="GO" id="GO:0008408">
    <property type="term" value="F:3'-5' exonuclease activity"/>
    <property type="evidence" value="ECO:0007669"/>
    <property type="project" value="TreeGrafter"/>
</dbReference>
<protein>
    <recommendedName>
        <fullName evidence="7">DNA polymerase III polC-type</fullName>
    </recommendedName>
</protein>
<dbReference type="GO" id="GO:0003887">
    <property type="term" value="F:DNA-directed DNA polymerase activity"/>
    <property type="evidence" value="ECO:0007669"/>
    <property type="project" value="UniProtKB-KW"/>
</dbReference>
<dbReference type="Pfam" id="PF00929">
    <property type="entry name" value="RNase_T"/>
    <property type="match status" value="1"/>
</dbReference>
<evidence type="ECO:0000256" key="7">
    <source>
        <dbReference type="ARBA" id="ARBA00070925"/>
    </source>
</evidence>
<gene>
    <name evidence="9" type="ORF">TEHN7118_0800</name>
</gene>
<organism evidence="9 10">
    <name type="scientific">Tetragenococcus halophilus subsp. halophilus</name>
    <dbReference type="NCBI Taxonomy" id="1513897"/>
    <lineage>
        <taxon>Bacteria</taxon>
        <taxon>Bacillati</taxon>
        <taxon>Bacillota</taxon>
        <taxon>Bacilli</taxon>
        <taxon>Lactobacillales</taxon>
        <taxon>Enterococcaceae</taxon>
        <taxon>Tetragenococcus</taxon>
    </lineage>
</organism>
<dbReference type="InterPro" id="IPR036397">
    <property type="entry name" value="RNaseH_sf"/>
</dbReference>
<evidence type="ECO:0000313" key="10">
    <source>
        <dbReference type="Proteomes" id="UP000236214"/>
    </source>
</evidence>
<dbReference type="PANTHER" id="PTHR30231">
    <property type="entry name" value="DNA POLYMERASE III SUBUNIT EPSILON"/>
    <property type="match status" value="1"/>
</dbReference>
<dbReference type="CDD" id="cd06130">
    <property type="entry name" value="DNA_pol_III_epsilon_like"/>
    <property type="match status" value="1"/>
</dbReference>
<name>A0A2H6CAF0_TETHA</name>
<comment type="caution">
    <text evidence="9">The sequence shown here is derived from an EMBL/GenBank/DDBJ whole genome shotgun (WGS) entry which is preliminary data.</text>
</comment>
<evidence type="ECO:0000256" key="5">
    <source>
        <dbReference type="ARBA" id="ARBA00022839"/>
    </source>
</evidence>
<dbReference type="InterPro" id="IPR006054">
    <property type="entry name" value="DnaQ"/>
</dbReference>
<dbReference type="PANTHER" id="PTHR30231:SF42">
    <property type="entry name" value="EXONUCLEASE"/>
    <property type="match status" value="1"/>
</dbReference>
<dbReference type="SMART" id="SM00479">
    <property type="entry name" value="EXOIII"/>
    <property type="match status" value="1"/>
</dbReference>
<dbReference type="Proteomes" id="UP000236214">
    <property type="component" value="Unassembled WGS sequence"/>
</dbReference>
<dbReference type="NCBIfam" id="TIGR00573">
    <property type="entry name" value="dnaq"/>
    <property type="match status" value="1"/>
</dbReference>
<reference evidence="9 10" key="1">
    <citation type="submission" date="2016-05" db="EMBL/GenBank/DDBJ databases">
        <title>Whole genome sequencing of Tetragenococcus halophilus subsp. halophilus NISL 7118.</title>
        <authorList>
            <person name="Shiwa Y."/>
            <person name="Nishimura I."/>
            <person name="Yoshikawa H."/>
            <person name="Koyama Y."/>
            <person name="Oguma T."/>
        </authorList>
    </citation>
    <scope>NUCLEOTIDE SEQUENCE [LARGE SCALE GENOMIC DNA]</scope>
    <source>
        <strain evidence="9 10">NISL 7118</strain>
    </source>
</reference>
<dbReference type="SUPFAM" id="SSF53098">
    <property type="entry name" value="Ribonuclease H-like"/>
    <property type="match status" value="1"/>
</dbReference>
<feature type="domain" description="Exonuclease" evidence="8">
    <location>
        <begin position="2"/>
        <end position="167"/>
    </location>
</feature>
<evidence type="ECO:0000256" key="3">
    <source>
        <dbReference type="ARBA" id="ARBA00022705"/>
    </source>
</evidence>
<dbReference type="FunFam" id="3.30.420.10:FF:000045">
    <property type="entry name" value="3'-5' exonuclease DinG"/>
    <property type="match status" value="1"/>
</dbReference>
<proteinExistence type="predicted"/>
<evidence type="ECO:0000256" key="1">
    <source>
        <dbReference type="ARBA" id="ARBA00022679"/>
    </source>
</evidence>
<dbReference type="EMBL" id="BDEC01000031">
    <property type="protein sequence ID" value="GBD67994.1"/>
    <property type="molecule type" value="Genomic_DNA"/>
</dbReference>
<evidence type="ECO:0000256" key="2">
    <source>
        <dbReference type="ARBA" id="ARBA00022695"/>
    </source>
</evidence>
<evidence type="ECO:0000256" key="4">
    <source>
        <dbReference type="ARBA" id="ARBA00022722"/>
    </source>
</evidence>
<dbReference type="AlphaFoldDB" id="A0A2H6CAF0"/>
<dbReference type="InterPro" id="IPR013520">
    <property type="entry name" value="Ribonucl_H"/>
</dbReference>
<evidence type="ECO:0000256" key="6">
    <source>
        <dbReference type="ARBA" id="ARBA00022932"/>
    </source>
</evidence>
<dbReference type="GO" id="GO:0006260">
    <property type="term" value="P:DNA replication"/>
    <property type="evidence" value="ECO:0007669"/>
    <property type="project" value="UniProtKB-KW"/>
</dbReference>
<evidence type="ECO:0000259" key="8">
    <source>
        <dbReference type="SMART" id="SM00479"/>
    </source>
</evidence>
<accession>A0A2H6CAF0</accession>
<keyword evidence="4" id="KW-0540">Nuclease</keyword>
<keyword evidence="2" id="KW-0548">Nucleotidyltransferase</keyword>
<dbReference type="RefSeq" id="WP_061841219.1">
    <property type="nucleotide sequence ID" value="NZ_BAABQP010000023.1"/>
</dbReference>
<keyword evidence="10" id="KW-1185">Reference proteome</keyword>
<dbReference type="GO" id="GO:0005829">
    <property type="term" value="C:cytosol"/>
    <property type="evidence" value="ECO:0007669"/>
    <property type="project" value="TreeGrafter"/>
</dbReference>
<evidence type="ECO:0000313" key="9">
    <source>
        <dbReference type="EMBL" id="GBD67994.1"/>
    </source>
</evidence>
<keyword evidence="5 9" id="KW-0378">Hydrolase</keyword>
<sequence>MNFIAMDFETANYQKHSACSLALVMVENSQIVDEYYTLIKPKTKFFWKNIQIHGIHPEDVADAPKFPEIWQTIHPYFQENNLVVAHNAGFDNSVLAGCLNYYNLEPARFLSLCTVKTSRKLYPEISNHRLNTMCDFLHIPLDNHHDALADSRACANILLEEEKYFGTEPFKKLVTAK</sequence>